<accession>A0A327NLE1</accession>
<evidence type="ECO:0000313" key="2">
    <source>
        <dbReference type="Proteomes" id="UP000249016"/>
    </source>
</evidence>
<sequence>MASPGKRTYNFIKAEGIQILPRLNPIDSFEQLRFSLYFERLEDDVETVTWRDVFVRRNHRFQFELPDIPVAPLLDTRKVPWMN</sequence>
<dbReference type="RefSeq" id="WP_111345587.1">
    <property type="nucleotide sequence ID" value="NZ_QLII01000001.1"/>
</dbReference>
<organism evidence="1 2">
    <name type="scientific">Spirosoma telluris</name>
    <dbReference type="NCBI Taxonomy" id="2183553"/>
    <lineage>
        <taxon>Bacteria</taxon>
        <taxon>Pseudomonadati</taxon>
        <taxon>Bacteroidota</taxon>
        <taxon>Cytophagia</taxon>
        <taxon>Cytophagales</taxon>
        <taxon>Cytophagaceae</taxon>
        <taxon>Spirosoma</taxon>
    </lineage>
</organism>
<keyword evidence="2" id="KW-1185">Reference proteome</keyword>
<dbReference type="AlphaFoldDB" id="A0A327NLE1"/>
<dbReference type="EMBL" id="QLII01000001">
    <property type="protein sequence ID" value="RAI76221.1"/>
    <property type="molecule type" value="Genomic_DNA"/>
</dbReference>
<dbReference type="OrthoDB" id="9830869at2"/>
<proteinExistence type="predicted"/>
<evidence type="ECO:0000313" key="1">
    <source>
        <dbReference type="EMBL" id="RAI76221.1"/>
    </source>
</evidence>
<dbReference type="Proteomes" id="UP000249016">
    <property type="component" value="Unassembled WGS sequence"/>
</dbReference>
<reference evidence="1 2" key="1">
    <citation type="submission" date="2018-06" db="EMBL/GenBank/DDBJ databases">
        <title>Spirosoma sp. HMF3257 Genome sequencing and assembly.</title>
        <authorList>
            <person name="Kang H."/>
            <person name="Cha I."/>
            <person name="Kim H."/>
            <person name="Kang J."/>
            <person name="Joh K."/>
        </authorList>
    </citation>
    <scope>NUCLEOTIDE SEQUENCE [LARGE SCALE GENOMIC DNA]</scope>
    <source>
        <strain evidence="1 2">HMF3257</strain>
    </source>
</reference>
<protein>
    <submittedName>
        <fullName evidence="1">Uncharacterized protein</fullName>
    </submittedName>
</protein>
<comment type="caution">
    <text evidence="1">The sequence shown here is derived from an EMBL/GenBank/DDBJ whole genome shotgun (WGS) entry which is preliminary data.</text>
</comment>
<name>A0A327NLE1_9BACT</name>
<gene>
    <name evidence="1" type="ORF">HMF3257_22295</name>
</gene>